<keyword evidence="3" id="KW-1185">Reference proteome</keyword>
<evidence type="ECO:0000313" key="2">
    <source>
        <dbReference type="EMBL" id="KAJ5113408.1"/>
    </source>
</evidence>
<accession>A0A9W9G7C7</accession>
<reference evidence="2" key="1">
    <citation type="submission" date="2022-11" db="EMBL/GenBank/DDBJ databases">
        <authorList>
            <person name="Petersen C."/>
        </authorList>
    </citation>
    <scope>NUCLEOTIDE SEQUENCE</scope>
    <source>
        <strain evidence="2">IBT 30069</strain>
    </source>
</reference>
<feature type="region of interest" description="Disordered" evidence="1">
    <location>
        <begin position="501"/>
        <end position="538"/>
    </location>
</feature>
<dbReference type="EMBL" id="JAPQKH010000002">
    <property type="protein sequence ID" value="KAJ5113408.1"/>
    <property type="molecule type" value="Genomic_DNA"/>
</dbReference>
<dbReference type="OrthoDB" id="5372553at2759"/>
<feature type="compositionally biased region" description="Polar residues" evidence="1">
    <location>
        <begin position="236"/>
        <end position="250"/>
    </location>
</feature>
<organism evidence="2 3">
    <name type="scientific">Penicillium angulare</name>
    <dbReference type="NCBI Taxonomy" id="116970"/>
    <lineage>
        <taxon>Eukaryota</taxon>
        <taxon>Fungi</taxon>
        <taxon>Dikarya</taxon>
        <taxon>Ascomycota</taxon>
        <taxon>Pezizomycotina</taxon>
        <taxon>Eurotiomycetes</taxon>
        <taxon>Eurotiomycetidae</taxon>
        <taxon>Eurotiales</taxon>
        <taxon>Aspergillaceae</taxon>
        <taxon>Penicillium</taxon>
    </lineage>
</organism>
<comment type="caution">
    <text evidence="2">The sequence shown here is derived from an EMBL/GenBank/DDBJ whole genome shotgun (WGS) entry which is preliminary data.</text>
</comment>
<gene>
    <name evidence="2" type="ORF">N7456_001942</name>
</gene>
<protein>
    <submittedName>
        <fullName evidence="2">Uncharacterized protein</fullName>
    </submittedName>
</protein>
<name>A0A9W9G7C7_9EURO</name>
<feature type="region of interest" description="Disordered" evidence="1">
    <location>
        <begin position="211"/>
        <end position="273"/>
    </location>
</feature>
<evidence type="ECO:0000313" key="3">
    <source>
        <dbReference type="Proteomes" id="UP001149165"/>
    </source>
</evidence>
<dbReference type="Proteomes" id="UP001149165">
    <property type="component" value="Unassembled WGS sequence"/>
</dbReference>
<sequence length="538" mass="59137">MDPDTAHTERLKKLQMADLGVARRDFISARDDRKNIPHVRIEDLEAARQSNIPGTAAQKEAQKNKRILSEWTDLHKTAGDRTKSDSQLDSLMDGQSHRANLNLTFHHNTPQTFNFGKTASTFKENHPLPPVSLGRGGEIDAITNRDFKGTRTPNVRRAITSRPERTTPADISSPQAFLEAYRLTSAKTQSSSEPSLKRGLEIASPGLIQPKAKALPVPETPTPPVRAKKALPSPTPVSAQTKEPSETVISSLMAKDKTSKTSKQPEEDSPVEISLALPLPKRRKESIRKATAAPQESSGILLDIGGQRETTKSPQFMSPALADLKGLDFCFETEQTVGLRESNAQALFGKKDDDGLNKLVRAMKRLRELMNDLTMCQDYINATLFNFDAAPGTIKAAPVTPSKPTLGDSFKNYREPPKSPSPSPPDTKEPSSEESKEDYVLAPELQTPCKLPKVSTTTMFQKQVDRSAFSKENMQNNVFFREPIPPKPVNALSRSIHAPKAPMQSIHAPAPRPLPKFGKAKTIGVQPYLPPGWSKDSA</sequence>
<proteinExistence type="predicted"/>
<dbReference type="AlphaFoldDB" id="A0A9W9G7C7"/>
<feature type="region of interest" description="Disordered" evidence="1">
    <location>
        <begin position="394"/>
        <end position="440"/>
    </location>
</feature>
<reference evidence="2" key="2">
    <citation type="journal article" date="2023" name="IMA Fungus">
        <title>Comparative genomic study of the Penicillium genus elucidates a diverse pangenome and 15 lateral gene transfer events.</title>
        <authorList>
            <person name="Petersen C."/>
            <person name="Sorensen T."/>
            <person name="Nielsen M.R."/>
            <person name="Sondergaard T.E."/>
            <person name="Sorensen J.L."/>
            <person name="Fitzpatrick D.A."/>
            <person name="Frisvad J.C."/>
            <person name="Nielsen K.L."/>
        </authorList>
    </citation>
    <scope>NUCLEOTIDE SEQUENCE</scope>
    <source>
        <strain evidence="2">IBT 30069</strain>
    </source>
</reference>
<evidence type="ECO:0000256" key="1">
    <source>
        <dbReference type="SAM" id="MobiDB-lite"/>
    </source>
</evidence>
<feature type="compositionally biased region" description="Basic and acidic residues" evidence="1">
    <location>
        <begin position="254"/>
        <end position="266"/>
    </location>
</feature>
<feature type="compositionally biased region" description="Basic and acidic residues" evidence="1">
    <location>
        <begin position="426"/>
        <end position="439"/>
    </location>
</feature>